<dbReference type="InterPro" id="IPR006439">
    <property type="entry name" value="HAD-SF_hydro_IA"/>
</dbReference>
<dbReference type="CDD" id="cd01427">
    <property type="entry name" value="HAD_like"/>
    <property type="match status" value="1"/>
</dbReference>
<dbReference type="RefSeq" id="WP_189478722.1">
    <property type="nucleotide sequence ID" value="NZ_BMYM01000005.1"/>
</dbReference>
<comment type="caution">
    <text evidence="1">The sequence shown here is derived from an EMBL/GenBank/DDBJ whole genome shotgun (WGS) entry which is preliminary data.</text>
</comment>
<dbReference type="InterPro" id="IPR050155">
    <property type="entry name" value="HAD-like_hydrolase_sf"/>
</dbReference>
<dbReference type="InterPro" id="IPR023214">
    <property type="entry name" value="HAD_sf"/>
</dbReference>
<dbReference type="InterPro" id="IPR041492">
    <property type="entry name" value="HAD_2"/>
</dbReference>
<dbReference type="NCBIfam" id="NF011564">
    <property type="entry name" value="PRK14988.1"/>
    <property type="match status" value="1"/>
</dbReference>
<keyword evidence="2" id="KW-1185">Reference proteome</keyword>
<dbReference type="EMBL" id="BMYM01000005">
    <property type="protein sequence ID" value="GHD39327.1"/>
    <property type="molecule type" value="Genomic_DNA"/>
</dbReference>
<evidence type="ECO:0000313" key="2">
    <source>
        <dbReference type="Proteomes" id="UP000644693"/>
    </source>
</evidence>
<accession>A0A919CN14</accession>
<sequence>MIDWHHIDTVLLDMDGTLLDLHFDNYFWLEHLPRVYADREKIPEEEASRQLQQRFHSGEGTLAWYSLDHWSEQLGMDIPALKRETAHRVQVRPHTIDFLTWLHSTHMDVVMVTNAHRKTLEIKMAQVDITHWFDRVVVSHDLDAPKEDVSFWQRLQAVHPFDPQRTLLIDDTENVLASAHHYGIAHLLTLLQPDSQQQKRLDTRFPGIHHFDEIMPARETTP</sequence>
<dbReference type="GO" id="GO:0008967">
    <property type="term" value="F:phosphoglycolate phosphatase activity"/>
    <property type="evidence" value="ECO:0007669"/>
    <property type="project" value="TreeGrafter"/>
</dbReference>
<dbReference type="PANTHER" id="PTHR43434:SF3">
    <property type="entry name" value="GMP_IMP NUCLEOTIDASE YRFG"/>
    <property type="match status" value="1"/>
</dbReference>
<dbReference type="Gene3D" id="3.40.50.1000">
    <property type="entry name" value="HAD superfamily/HAD-like"/>
    <property type="match status" value="1"/>
</dbReference>
<name>A0A919CN14_9GAMM</name>
<dbReference type="SFLD" id="SFLDG01129">
    <property type="entry name" value="C1.5:_HAD__Beta-PGM__Phosphata"/>
    <property type="match status" value="1"/>
</dbReference>
<proteinExistence type="predicted"/>
<dbReference type="Pfam" id="PF13419">
    <property type="entry name" value="HAD_2"/>
    <property type="match status" value="1"/>
</dbReference>
<dbReference type="GO" id="GO:0005829">
    <property type="term" value="C:cytosol"/>
    <property type="evidence" value="ECO:0007669"/>
    <property type="project" value="TreeGrafter"/>
</dbReference>
<dbReference type="InterPro" id="IPR036412">
    <property type="entry name" value="HAD-like_sf"/>
</dbReference>
<protein>
    <submittedName>
        <fullName evidence="1">Haloacid dehalogenase</fullName>
    </submittedName>
</protein>
<reference evidence="1" key="2">
    <citation type="submission" date="2020-09" db="EMBL/GenBank/DDBJ databases">
        <authorList>
            <person name="Sun Q."/>
            <person name="Kim S."/>
        </authorList>
    </citation>
    <scope>NUCLEOTIDE SEQUENCE</scope>
    <source>
        <strain evidence="1">KCTC 23430</strain>
    </source>
</reference>
<reference evidence="1" key="1">
    <citation type="journal article" date="2014" name="Int. J. Syst. Evol. Microbiol.">
        <title>Complete genome sequence of Corynebacterium casei LMG S-19264T (=DSM 44701T), isolated from a smear-ripened cheese.</title>
        <authorList>
            <consortium name="US DOE Joint Genome Institute (JGI-PGF)"/>
            <person name="Walter F."/>
            <person name="Albersmeier A."/>
            <person name="Kalinowski J."/>
            <person name="Ruckert C."/>
        </authorList>
    </citation>
    <scope>NUCLEOTIDE SEQUENCE</scope>
    <source>
        <strain evidence="1">KCTC 23430</strain>
    </source>
</reference>
<dbReference type="NCBIfam" id="TIGR01509">
    <property type="entry name" value="HAD-SF-IA-v3"/>
    <property type="match status" value="1"/>
</dbReference>
<dbReference type="Proteomes" id="UP000644693">
    <property type="component" value="Unassembled WGS sequence"/>
</dbReference>
<organism evidence="1 2">
    <name type="scientific">Parahalioglobus pacificus</name>
    <dbReference type="NCBI Taxonomy" id="930806"/>
    <lineage>
        <taxon>Bacteria</taxon>
        <taxon>Pseudomonadati</taxon>
        <taxon>Pseudomonadota</taxon>
        <taxon>Gammaproteobacteria</taxon>
        <taxon>Cellvibrionales</taxon>
        <taxon>Halieaceae</taxon>
        <taxon>Parahalioglobus</taxon>
    </lineage>
</organism>
<dbReference type="GO" id="GO:0006281">
    <property type="term" value="P:DNA repair"/>
    <property type="evidence" value="ECO:0007669"/>
    <property type="project" value="TreeGrafter"/>
</dbReference>
<gene>
    <name evidence="1" type="ORF">GCM10007053_30660</name>
</gene>
<dbReference type="PANTHER" id="PTHR43434">
    <property type="entry name" value="PHOSPHOGLYCOLATE PHOSPHATASE"/>
    <property type="match status" value="1"/>
</dbReference>
<dbReference type="AlphaFoldDB" id="A0A919CN14"/>
<dbReference type="SUPFAM" id="SSF56784">
    <property type="entry name" value="HAD-like"/>
    <property type="match status" value="1"/>
</dbReference>
<evidence type="ECO:0000313" key="1">
    <source>
        <dbReference type="EMBL" id="GHD39327.1"/>
    </source>
</evidence>
<dbReference type="SFLD" id="SFLDS00003">
    <property type="entry name" value="Haloacid_Dehalogenase"/>
    <property type="match status" value="1"/>
</dbReference>